<feature type="transmembrane region" description="Helical" evidence="1">
    <location>
        <begin position="110"/>
        <end position="132"/>
    </location>
</feature>
<sequence length="218" mass="24996">GFCNMNNVEAVEVVGETDVSIEYVSMDQWRTRVFDAAENSVRWLRSNNGFLTTAIFGLCWLIGVFLITCGLYMLSCEITRHQKFLNAQVHGGNEEEDDMEYEAVYSSWQIYTNLIGGTFIQFYIGIMFYVMYIRKKTLESNKAFLHNDLPPSYDDAVLHEEPPPTFSDLHLDFDDSLNFQDTSNLLSHQAPISMENTVPVHLNQNCRLQSGPLFSLHI</sequence>
<keyword evidence="1" id="KW-0812">Transmembrane</keyword>
<keyword evidence="3" id="KW-1185">Reference proteome</keyword>
<evidence type="ECO:0000256" key="1">
    <source>
        <dbReference type="SAM" id="Phobius"/>
    </source>
</evidence>
<gene>
    <name evidence="2" type="ORF">MNOR_LOCUS24294</name>
</gene>
<accession>A0AAV2REJ8</accession>
<dbReference type="Proteomes" id="UP001497623">
    <property type="component" value="Unassembled WGS sequence"/>
</dbReference>
<protein>
    <submittedName>
        <fullName evidence="2">Uncharacterized protein</fullName>
    </submittedName>
</protein>
<evidence type="ECO:0000313" key="2">
    <source>
        <dbReference type="EMBL" id="CAL4124158.1"/>
    </source>
</evidence>
<reference evidence="2 3" key="1">
    <citation type="submission" date="2024-05" db="EMBL/GenBank/DDBJ databases">
        <authorList>
            <person name="Wallberg A."/>
        </authorList>
    </citation>
    <scope>NUCLEOTIDE SEQUENCE [LARGE SCALE GENOMIC DNA]</scope>
</reference>
<keyword evidence="1" id="KW-0472">Membrane</keyword>
<comment type="caution">
    <text evidence="2">The sequence shown here is derived from an EMBL/GenBank/DDBJ whole genome shotgun (WGS) entry which is preliminary data.</text>
</comment>
<dbReference type="AlphaFoldDB" id="A0AAV2REJ8"/>
<feature type="transmembrane region" description="Helical" evidence="1">
    <location>
        <begin position="50"/>
        <end position="74"/>
    </location>
</feature>
<dbReference type="EMBL" id="CAXKWB010022175">
    <property type="protein sequence ID" value="CAL4124158.1"/>
    <property type="molecule type" value="Genomic_DNA"/>
</dbReference>
<name>A0AAV2REJ8_MEGNR</name>
<feature type="non-terminal residue" evidence="2">
    <location>
        <position position="1"/>
    </location>
</feature>
<proteinExistence type="predicted"/>
<evidence type="ECO:0000313" key="3">
    <source>
        <dbReference type="Proteomes" id="UP001497623"/>
    </source>
</evidence>
<organism evidence="2 3">
    <name type="scientific">Meganyctiphanes norvegica</name>
    <name type="common">Northern krill</name>
    <name type="synonym">Thysanopoda norvegica</name>
    <dbReference type="NCBI Taxonomy" id="48144"/>
    <lineage>
        <taxon>Eukaryota</taxon>
        <taxon>Metazoa</taxon>
        <taxon>Ecdysozoa</taxon>
        <taxon>Arthropoda</taxon>
        <taxon>Crustacea</taxon>
        <taxon>Multicrustacea</taxon>
        <taxon>Malacostraca</taxon>
        <taxon>Eumalacostraca</taxon>
        <taxon>Eucarida</taxon>
        <taxon>Euphausiacea</taxon>
        <taxon>Euphausiidae</taxon>
        <taxon>Meganyctiphanes</taxon>
    </lineage>
</organism>
<keyword evidence="1" id="KW-1133">Transmembrane helix</keyword>